<evidence type="ECO:0000313" key="8">
    <source>
        <dbReference type="Proteomes" id="UP000299211"/>
    </source>
</evidence>
<dbReference type="InterPro" id="IPR036388">
    <property type="entry name" value="WH-like_DNA-bd_sf"/>
</dbReference>
<dbReference type="PANTHER" id="PTHR33204">
    <property type="entry name" value="TRANSCRIPTIONAL REGULATOR, MARR FAMILY"/>
    <property type="match status" value="1"/>
</dbReference>
<keyword evidence="3" id="KW-0804">Transcription</keyword>
<dbReference type="InterPro" id="IPR002577">
    <property type="entry name" value="HTH_HxlR"/>
</dbReference>
<gene>
    <name evidence="6" type="ORF">SAV14893_087630</name>
    <name evidence="7" type="ORF">SAV31267_091050</name>
</gene>
<dbReference type="EMBL" id="BJHX01000002">
    <property type="protein sequence ID" value="GDY69370.1"/>
    <property type="molecule type" value="Genomic_DNA"/>
</dbReference>
<dbReference type="AlphaFoldDB" id="A0A4D4MBQ8"/>
<dbReference type="RefSeq" id="WP_010982149.1">
    <property type="nucleotide sequence ID" value="NZ_BAABTN010000057.1"/>
</dbReference>
<dbReference type="SUPFAM" id="SSF46785">
    <property type="entry name" value="Winged helix' DNA-binding domain"/>
    <property type="match status" value="1"/>
</dbReference>
<feature type="domain" description="HTH hxlR-type" evidence="5">
    <location>
        <begin position="8"/>
        <end position="109"/>
    </location>
</feature>
<protein>
    <recommendedName>
        <fullName evidence="5">HTH hxlR-type domain-containing protein</fullName>
    </recommendedName>
</protein>
<keyword evidence="1" id="KW-0805">Transcription regulation</keyword>
<dbReference type="GeneID" id="41537843"/>
<comment type="caution">
    <text evidence="6">The sequence shown here is derived from an EMBL/GenBank/DDBJ whole genome shotgun (WGS) entry which is preliminary data.</text>
</comment>
<evidence type="ECO:0000313" key="6">
    <source>
        <dbReference type="EMBL" id="GDY69370.1"/>
    </source>
</evidence>
<name>A0A4D4MBQ8_STRAX</name>
<accession>A0A4D4MBQ8</accession>
<dbReference type="OMA" id="ISERWNY"/>
<evidence type="ECO:0000313" key="7">
    <source>
        <dbReference type="EMBL" id="GDY79620.1"/>
    </source>
</evidence>
<dbReference type="Proteomes" id="UP000299211">
    <property type="component" value="Unassembled WGS sequence"/>
</dbReference>
<dbReference type="EMBL" id="BJHY01000002">
    <property type="protein sequence ID" value="GDY79620.1"/>
    <property type="molecule type" value="Genomic_DNA"/>
</dbReference>
<dbReference type="STRING" id="33903.AQJ43_31885"/>
<proteinExistence type="predicted"/>
<dbReference type="InterPro" id="IPR011991">
    <property type="entry name" value="ArsR-like_HTH"/>
</dbReference>
<dbReference type="Proteomes" id="UP000302139">
    <property type="component" value="Unassembled WGS sequence"/>
</dbReference>
<evidence type="ECO:0000256" key="3">
    <source>
        <dbReference type="ARBA" id="ARBA00023163"/>
    </source>
</evidence>
<dbReference type="Pfam" id="PF01638">
    <property type="entry name" value="HxlR"/>
    <property type="match status" value="1"/>
</dbReference>
<evidence type="ECO:0000313" key="9">
    <source>
        <dbReference type="Proteomes" id="UP000302139"/>
    </source>
</evidence>
<reference evidence="6 9" key="2">
    <citation type="submission" date="2019-04" db="EMBL/GenBank/DDBJ databases">
        <title>Draft genome sequences of Streptomyces avermitilis NBRC 14893.</title>
        <authorList>
            <person name="Komaki H."/>
            <person name="Tamura T."/>
            <person name="Hosoyama A."/>
        </authorList>
    </citation>
    <scope>NUCLEOTIDE SEQUENCE [LARGE SCALE GENOMIC DNA]</scope>
    <source>
        <strain evidence="6 9">NBRC 14893</strain>
    </source>
</reference>
<dbReference type="InterPro" id="IPR036390">
    <property type="entry name" value="WH_DNA-bd_sf"/>
</dbReference>
<dbReference type="PROSITE" id="PS51118">
    <property type="entry name" value="HTH_HXLR"/>
    <property type="match status" value="1"/>
</dbReference>
<evidence type="ECO:0000256" key="4">
    <source>
        <dbReference type="SAM" id="MobiDB-lite"/>
    </source>
</evidence>
<evidence type="ECO:0000256" key="2">
    <source>
        <dbReference type="ARBA" id="ARBA00023125"/>
    </source>
</evidence>
<dbReference type="PANTHER" id="PTHR33204:SF18">
    <property type="entry name" value="TRANSCRIPTIONAL REGULATORY PROTEIN"/>
    <property type="match status" value="1"/>
</dbReference>
<evidence type="ECO:0000256" key="1">
    <source>
        <dbReference type="ARBA" id="ARBA00023015"/>
    </source>
</evidence>
<dbReference type="Gene3D" id="1.10.10.10">
    <property type="entry name" value="Winged helix-like DNA-binding domain superfamily/Winged helix DNA-binding domain"/>
    <property type="match status" value="1"/>
</dbReference>
<sequence>MSDRRSHVTFQHGQEFLAAISERWNYQILREVFFGVGRFGEIKRALGISANILTARLNSLTELGLLTKRAYRSDKPWYEYELTDSARELVVPAIAAITRWAETHATGGDITHHPLMHTVCGNPTNPYLACSSCHQPVEASTLRPVSAEEGGDQGTGGRGAASAAPGDPGSGRR</sequence>
<organism evidence="6 9">
    <name type="scientific">Streptomyces avermitilis</name>
    <dbReference type="NCBI Taxonomy" id="33903"/>
    <lineage>
        <taxon>Bacteria</taxon>
        <taxon>Bacillati</taxon>
        <taxon>Actinomycetota</taxon>
        <taxon>Actinomycetes</taxon>
        <taxon>Kitasatosporales</taxon>
        <taxon>Streptomycetaceae</taxon>
        <taxon>Streptomyces</taxon>
    </lineage>
</organism>
<evidence type="ECO:0000259" key="5">
    <source>
        <dbReference type="PROSITE" id="PS51118"/>
    </source>
</evidence>
<dbReference type="GO" id="GO:0003677">
    <property type="term" value="F:DNA binding"/>
    <property type="evidence" value="ECO:0007669"/>
    <property type="project" value="UniProtKB-KW"/>
</dbReference>
<keyword evidence="2" id="KW-0238">DNA-binding</keyword>
<reference evidence="7 8" key="1">
    <citation type="submission" date="2019-04" db="EMBL/GenBank/DDBJ databases">
        <title>Draft genome sequences of Streptomyces avermitilis ATCC 31267.</title>
        <authorList>
            <person name="Komaki H."/>
            <person name="Tamura T."/>
            <person name="Hosoyama A."/>
        </authorList>
    </citation>
    <scope>NUCLEOTIDE SEQUENCE [LARGE SCALE GENOMIC DNA]</scope>
    <source>
        <strain evidence="7 8">ATCC 31267</strain>
    </source>
</reference>
<dbReference type="CDD" id="cd00090">
    <property type="entry name" value="HTH_ARSR"/>
    <property type="match status" value="1"/>
</dbReference>
<feature type="region of interest" description="Disordered" evidence="4">
    <location>
        <begin position="142"/>
        <end position="173"/>
    </location>
</feature>